<gene>
    <name evidence="8" type="ORF">B0T24DRAFT_648763</name>
</gene>
<evidence type="ECO:0000256" key="2">
    <source>
        <dbReference type="ARBA" id="ARBA00022692"/>
    </source>
</evidence>
<keyword evidence="5" id="KW-0539">Nucleus</keyword>
<dbReference type="InterPro" id="IPR008547">
    <property type="entry name" value="DUF829_TMEM53"/>
</dbReference>
<evidence type="ECO:0000256" key="6">
    <source>
        <dbReference type="ARBA" id="ARBA00037847"/>
    </source>
</evidence>
<evidence type="ECO:0000313" key="9">
    <source>
        <dbReference type="Proteomes" id="UP001287356"/>
    </source>
</evidence>
<evidence type="ECO:0000256" key="1">
    <source>
        <dbReference type="ARBA" id="ARBA00004126"/>
    </source>
</evidence>
<dbReference type="PANTHER" id="PTHR12265:SF30">
    <property type="entry name" value="TRANSMEMBRANE PROTEIN 53"/>
    <property type="match status" value="1"/>
</dbReference>
<organism evidence="8 9">
    <name type="scientific">Lasiosphaeria ovina</name>
    <dbReference type="NCBI Taxonomy" id="92902"/>
    <lineage>
        <taxon>Eukaryota</taxon>
        <taxon>Fungi</taxon>
        <taxon>Dikarya</taxon>
        <taxon>Ascomycota</taxon>
        <taxon>Pezizomycotina</taxon>
        <taxon>Sordariomycetes</taxon>
        <taxon>Sordariomycetidae</taxon>
        <taxon>Sordariales</taxon>
        <taxon>Lasiosphaeriaceae</taxon>
        <taxon>Lasiosphaeria</taxon>
    </lineage>
</organism>
<evidence type="ECO:0000313" key="8">
    <source>
        <dbReference type="EMBL" id="KAK3377093.1"/>
    </source>
</evidence>
<dbReference type="EMBL" id="JAULSN010000003">
    <property type="protein sequence ID" value="KAK3377093.1"/>
    <property type="molecule type" value="Genomic_DNA"/>
</dbReference>
<reference evidence="8" key="1">
    <citation type="journal article" date="2023" name="Mol. Phylogenet. Evol.">
        <title>Genome-scale phylogeny and comparative genomics of the fungal order Sordariales.</title>
        <authorList>
            <person name="Hensen N."/>
            <person name="Bonometti L."/>
            <person name="Westerberg I."/>
            <person name="Brannstrom I.O."/>
            <person name="Guillou S."/>
            <person name="Cros-Aarteil S."/>
            <person name="Calhoun S."/>
            <person name="Haridas S."/>
            <person name="Kuo A."/>
            <person name="Mondo S."/>
            <person name="Pangilinan J."/>
            <person name="Riley R."/>
            <person name="LaButti K."/>
            <person name="Andreopoulos B."/>
            <person name="Lipzen A."/>
            <person name="Chen C."/>
            <person name="Yan M."/>
            <person name="Daum C."/>
            <person name="Ng V."/>
            <person name="Clum A."/>
            <person name="Steindorff A."/>
            <person name="Ohm R.A."/>
            <person name="Martin F."/>
            <person name="Silar P."/>
            <person name="Natvig D.O."/>
            <person name="Lalanne C."/>
            <person name="Gautier V."/>
            <person name="Ament-Velasquez S.L."/>
            <person name="Kruys A."/>
            <person name="Hutchinson M.I."/>
            <person name="Powell A.J."/>
            <person name="Barry K."/>
            <person name="Miller A.N."/>
            <person name="Grigoriev I.V."/>
            <person name="Debuchy R."/>
            <person name="Gladieux P."/>
            <person name="Hiltunen Thoren M."/>
            <person name="Johannesson H."/>
        </authorList>
    </citation>
    <scope>NUCLEOTIDE SEQUENCE</scope>
    <source>
        <strain evidence="8">CBS 958.72</strain>
    </source>
</reference>
<dbReference type="AlphaFoldDB" id="A0AAE0KI04"/>
<feature type="transmembrane region" description="Helical" evidence="7">
    <location>
        <begin position="179"/>
        <end position="201"/>
    </location>
</feature>
<evidence type="ECO:0000256" key="7">
    <source>
        <dbReference type="SAM" id="Phobius"/>
    </source>
</evidence>
<dbReference type="Proteomes" id="UP001287356">
    <property type="component" value="Unassembled WGS sequence"/>
</dbReference>
<accession>A0AAE0KI04</accession>
<keyword evidence="4 7" id="KW-0472">Membrane</keyword>
<keyword evidence="2 7" id="KW-0812">Transmembrane</keyword>
<evidence type="ECO:0000256" key="3">
    <source>
        <dbReference type="ARBA" id="ARBA00022989"/>
    </source>
</evidence>
<keyword evidence="3 7" id="KW-1133">Transmembrane helix</keyword>
<keyword evidence="9" id="KW-1185">Reference proteome</keyword>
<dbReference type="Pfam" id="PF05705">
    <property type="entry name" value="DUF829"/>
    <property type="match status" value="1"/>
</dbReference>
<evidence type="ECO:0000256" key="5">
    <source>
        <dbReference type="ARBA" id="ARBA00023242"/>
    </source>
</evidence>
<evidence type="ECO:0008006" key="10">
    <source>
        <dbReference type="Google" id="ProtNLM"/>
    </source>
</evidence>
<comment type="subcellular location">
    <subcellularLocation>
        <location evidence="6">Endomembrane system</location>
        <topology evidence="6">Single-pass membrane protein</topology>
    </subcellularLocation>
    <subcellularLocation>
        <location evidence="1">Nucleus membrane</location>
    </subcellularLocation>
</comment>
<protein>
    <recommendedName>
        <fullName evidence="10">Indole-diterpene biosynthesis protein PaxU</fullName>
    </recommendedName>
</protein>
<dbReference type="PANTHER" id="PTHR12265">
    <property type="entry name" value="TRANSMEMBRANE PROTEIN 53"/>
    <property type="match status" value="1"/>
</dbReference>
<reference evidence="8" key="2">
    <citation type="submission" date="2023-06" db="EMBL/GenBank/DDBJ databases">
        <authorList>
            <consortium name="Lawrence Berkeley National Laboratory"/>
            <person name="Haridas S."/>
            <person name="Hensen N."/>
            <person name="Bonometti L."/>
            <person name="Westerberg I."/>
            <person name="Brannstrom I.O."/>
            <person name="Guillou S."/>
            <person name="Cros-Aarteil S."/>
            <person name="Calhoun S."/>
            <person name="Kuo A."/>
            <person name="Mondo S."/>
            <person name="Pangilinan J."/>
            <person name="Riley R."/>
            <person name="Labutti K."/>
            <person name="Andreopoulos B."/>
            <person name="Lipzen A."/>
            <person name="Chen C."/>
            <person name="Yanf M."/>
            <person name="Daum C."/>
            <person name="Ng V."/>
            <person name="Clum A."/>
            <person name="Steindorff A."/>
            <person name="Ohm R."/>
            <person name="Martin F."/>
            <person name="Silar P."/>
            <person name="Natvig D."/>
            <person name="Lalanne C."/>
            <person name="Gautier V."/>
            <person name="Ament-Velasquez S.L."/>
            <person name="Kruys A."/>
            <person name="Hutchinson M.I."/>
            <person name="Powell A.J."/>
            <person name="Barry K."/>
            <person name="Miller A.N."/>
            <person name="Grigoriev I.V."/>
            <person name="Debuchy R."/>
            <person name="Gladieux P."/>
            <person name="Thoren M.H."/>
            <person name="Johannesson H."/>
        </authorList>
    </citation>
    <scope>NUCLEOTIDE SEQUENCE</scope>
    <source>
        <strain evidence="8">CBS 958.72</strain>
    </source>
</reference>
<comment type="caution">
    <text evidence="8">The sequence shown here is derived from an EMBL/GenBank/DDBJ whole genome shotgun (WGS) entry which is preliminary data.</text>
</comment>
<sequence>MGRKKSATGPFLPGFLRLAPSIHGNEASASFASSSSSPPPPPSGTRRPPNLVIIFSWTGAIPKHIVKYTEAYKAMYPGTPILLITTAIADLAFHSTKKKIKALAPAIDYLCSILLHAFSEGGANKAVCLAQGYQARRGGTARLPVGAFIFDSTPGTPRYASNVAAFRRALPRHPVAQAVGLPVGAGVLGVTWVLFCVFVGYENNLISKTRRALNDAALWDVKDVPRTYLFSEADDLICWRDVEAHGLASAAPGIGVRSLLVRFKATPHCCHTRGENAEVYWEAVRRTWEAK</sequence>
<name>A0AAE0KI04_9PEZI</name>
<evidence type="ECO:0000256" key="4">
    <source>
        <dbReference type="ARBA" id="ARBA00023136"/>
    </source>
</evidence>
<dbReference type="GO" id="GO:0031965">
    <property type="term" value="C:nuclear membrane"/>
    <property type="evidence" value="ECO:0007669"/>
    <property type="project" value="UniProtKB-SubCell"/>
</dbReference>
<proteinExistence type="predicted"/>